<evidence type="ECO:0000313" key="2">
    <source>
        <dbReference type="EMBL" id="APZ91759.1"/>
    </source>
</evidence>
<sequence length="132" mass="14850">MKILRALQARDAAHPRRAIVTVMVLVVLILMSGLVAEFVRRAVTDRRQMQRELEHRQTRLLAVAGLERAQRMVAADTEYTGETWQIADGVFNQTKSAVVKISISDGMTTATAQYPTDQEIPFKVTRTARLVK</sequence>
<gene>
    <name evidence="2" type="ORF">Fuma_01350</name>
</gene>
<keyword evidence="3" id="KW-1185">Reference proteome</keyword>
<feature type="transmembrane region" description="Helical" evidence="1">
    <location>
        <begin position="18"/>
        <end position="39"/>
    </location>
</feature>
<evidence type="ECO:0000256" key="1">
    <source>
        <dbReference type="SAM" id="Phobius"/>
    </source>
</evidence>
<dbReference type="EMBL" id="CP017641">
    <property type="protein sequence ID" value="APZ91759.1"/>
    <property type="molecule type" value="Genomic_DNA"/>
</dbReference>
<protein>
    <submittedName>
        <fullName evidence="2">Uncharacterized protein</fullName>
    </submittedName>
</protein>
<dbReference type="Proteomes" id="UP000187735">
    <property type="component" value="Chromosome"/>
</dbReference>
<name>A0A1P8WCI6_9PLAN</name>
<dbReference type="RefSeq" id="WP_077023467.1">
    <property type="nucleotide sequence ID" value="NZ_CP017641.1"/>
</dbReference>
<dbReference type="KEGG" id="fmr:Fuma_01350"/>
<evidence type="ECO:0000313" key="3">
    <source>
        <dbReference type="Proteomes" id="UP000187735"/>
    </source>
</evidence>
<keyword evidence="1" id="KW-1133">Transmembrane helix</keyword>
<accession>A0A1P8WCI6</accession>
<dbReference type="AlphaFoldDB" id="A0A1P8WCI6"/>
<dbReference type="OrthoDB" id="277472at2"/>
<dbReference type="STRING" id="1891926.Fuma_01350"/>
<keyword evidence="1" id="KW-0812">Transmembrane</keyword>
<keyword evidence="1" id="KW-0472">Membrane</keyword>
<proteinExistence type="predicted"/>
<reference evidence="2 3" key="1">
    <citation type="journal article" date="2016" name="Front. Microbiol.">
        <title>Fuerstia marisgermanicae gen. nov., sp. nov., an Unusual Member of the Phylum Planctomycetes from the German Wadden Sea.</title>
        <authorList>
            <person name="Kohn T."/>
            <person name="Heuer A."/>
            <person name="Jogler M."/>
            <person name="Vollmers J."/>
            <person name="Boedeker C."/>
            <person name="Bunk B."/>
            <person name="Rast P."/>
            <person name="Borchert D."/>
            <person name="Glockner I."/>
            <person name="Freese H.M."/>
            <person name="Klenk H.P."/>
            <person name="Overmann J."/>
            <person name="Kaster A.K."/>
            <person name="Rohde M."/>
            <person name="Wiegand S."/>
            <person name="Jogler C."/>
        </authorList>
    </citation>
    <scope>NUCLEOTIDE SEQUENCE [LARGE SCALE GENOMIC DNA]</scope>
    <source>
        <strain evidence="2 3">NH11</strain>
    </source>
</reference>
<organism evidence="2 3">
    <name type="scientific">Fuerstiella marisgermanici</name>
    <dbReference type="NCBI Taxonomy" id="1891926"/>
    <lineage>
        <taxon>Bacteria</taxon>
        <taxon>Pseudomonadati</taxon>
        <taxon>Planctomycetota</taxon>
        <taxon>Planctomycetia</taxon>
        <taxon>Planctomycetales</taxon>
        <taxon>Planctomycetaceae</taxon>
        <taxon>Fuerstiella</taxon>
    </lineage>
</organism>